<feature type="compositionally biased region" description="Low complexity" evidence="1">
    <location>
        <begin position="320"/>
        <end position="333"/>
    </location>
</feature>
<dbReference type="OrthoDB" id="445326at2759"/>
<dbReference type="AlphaFoldDB" id="A0A8S9ZTN9"/>
<dbReference type="EMBL" id="JABEBT010000025">
    <property type="protein sequence ID" value="KAF7636939.1"/>
    <property type="molecule type" value="Genomic_DNA"/>
</dbReference>
<protein>
    <submittedName>
        <fullName evidence="2">Cog4 domain-containing protein</fullName>
    </submittedName>
</protein>
<evidence type="ECO:0000313" key="2">
    <source>
        <dbReference type="EMBL" id="KAF7636939.1"/>
    </source>
</evidence>
<evidence type="ECO:0000313" key="3">
    <source>
        <dbReference type="Proteomes" id="UP000605970"/>
    </source>
</evidence>
<comment type="caution">
    <text evidence="2">The sequence shown here is derived from an EMBL/GenBank/DDBJ whole genome shotgun (WGS) entry which is preliminary data.</text>
</comment>
<feature type="region of interest" description="Disordered" evidence="1">
    <location>
        <begin position="298"/>
        <end position="338"/>
    </location>
</feature>
<evidence type="ECO:0000256" key="1">
    <source>
        <dbReference type="SAM" id="MobiDB-lite"/>
    </source>
</evidence>
<organism evidence="2 3">
    <name type="scientific">Meloidogyne graminicola</name>
    <dbReference type="NCBI Taxonomy" id="189291"/>
    <lineage>
        <taxon>Eukaryota</taxon>
        <taxon>Metazoa</taxon>
        <taxon>Ecdysozoa</taxon>
        <taxon>Nematoda</taxon>
        <taxon>Chromadorea</taxon>
        <taxon>Rhabditida</taxon>
        <taxon>Tylenchina</taxon>
        <taxon>Tylenchomorpha</taxon>
        <taxon>Tylenchoidea</taxon>
        <taxon>Meloidogynidae</taxon>
        <taxon>Meloidogyninae</taxon>
        <taxon>Meloidogyne</taxon>
    </lineage>
</organism>
<proteinExistence type="predicted"/>
<accession>A0A8S9ZTN9</accession>
<dbReference type="Proteomes" id="UP000605970">
    <property type="component" value="Unassembled WGS sequence"/>
</dbReference>
<gene>
    <name evidence="2" type="ORF">Mgra_00003679</name>
</gene>
<keyword evidence="3" id="KW-1185">Reference proteome</keyword>
<name>A0A8S9ZTN9_9BILA</name>
<sequence length="631" mass="71405">MNYDDPTQQQFYMQRIQSQQQRMAFSMGQQHNQAGMHQQPQQLRQPFNMGHQPQQIMMRMPVMSDDPNVQHFPQQQQPNQLREILQSLPPQIQSQIASERDPERKKQIFNAAVMQQQKQMFEMQQQGGMGMRLPMIIVLDVVHPQRMPISQGGGGNVYPGGQPVVIQQPTQIQRIPSQGSFGQSPGQPSQIYMPTNQMGQTIRGGPAMHPLPINQPYLQQQFQPQPQQAQQIPKQHLSNAAIIAQQQHSQITPSNSVDSNIGLDTVGKPQIIHHLDSVGHPPISEDQYNIPPAVVDMSGGIRLQPTPEQQLPRSAGTPLSVNSQHQQQQQNESENPEYKSLLEDLRTYRTGVKRLLEHLNIDKPGEMKLKSSLINVIQVMEGTRKGGPVTRDLLKKLLSNVQTVLEQYNIARHFLVAARKLKAAHFSGREMPKEPLFLDPWKEVRHLQIKVPDDILTKKSEETKKRSLVGTCSNLKEENEPPLKRGLLESMAECNLLNKYVTIFSAFTEKQTGSVYKIECIDGSELILNSILSMALGRAEQQGFKVDFDSEHVPISSNCPSLYARFYRSQEKKLNISTSLCLLLPTNYPKSQIKILTEPEGSKAVDILFEKVDSNLVNTSSLDSYFVFYLK</sequence>
<reference evidence="2" key="1">
    <citation type="journal article" date="2020" name="Ecol. Evol.">
        <title>Genome structure and content of the rice root-knot nematode (Meloidogyne graminicola).</title>
        <authorList>
            <person name="Phan N.T."/>
            <person name="Danchin E.G.J."/>
            <person name="Klopp C."/>
            <person name="Perfus-Barbeoch L."/>
            <person name="Kozlowski D.K."/>
            <person name="Koutsovoulos G.D."/>
            <person name="Lopez-Roques C."/>
            <person name="Bouchez O."/>
            <person name="Zahm M."/>
            <person name="Besnard G."/>
            <person name="Bellafiore S."/>
        </authorList>
    </citation>
    <scope>NUCLEOTIDE SEQUENCE</scope>
    <source>
        <strain evidence="2">VN-18</strain>
    </source>
</reference>